<dbReference type="EMBL" id="VSSQ01123974">
    <property type="protein sequence ID" value="MPN55109.1"/>
    <property type="molecule type" value="Genomic_DNA"/>
</dbReference>
<protein>
    <recommendedName>
        <fullName evidence="3">Coat F domain-containing protein</fullName>
    </recommendedName>
</protein>
<dbReference type="InterPro" id="IPR012851">
    <property type="entry name" value="Spore_coat_CotF-like"/>
</dbReference>
<feature type="compositionally biased region" description="Low complexity" evidence="1">
    <location>
        <begin position="33"/>
        <end position="47"/>
    </location>
</feature>
<accession>A0A645IXE3</accession>
<dbReference type="Pfam" id="PF07875">
    <property type="entry name" value="Coat_F"/>
    <property type="match status" value="1"/>
</dbReference>
<gene>
    <name evidence="2" type="ORF">SDC9_202788</name>
</gene>
<evidence type="ECO:0000313" key="2">
    <source>
        <dbReference type="EMBL" id="MPN55109.1"/>
    </source>
</evidence>
<organism evidence="2">
    <name type="scientific">bioreactor metagenome</name>
    <dbReference type="NCBI Taxonomy" id="1076179"/>
    <lineage>
        <taxon>unclassified sequences</taxon>
        <taxon>metagenomes</taxon>
        <taxon>ecological metagenomes</taxon>
    </lineage>
</organism>
<dbReference type="Gene3D" id="1.20.120.660">
    <property type="entry name" value="IL-4 antagonist (De novo design) like domain"/>
    <property type="match status" value="1"/>
</dbReference>
<feature type="region of interest" description="Disordered" evidence="1">
    <location>
        <begin position="1"/>
        <end position="52"/>
    </location>
</feature>
<proteinExistence type="predicted"/>
<feature type="compositionally biased region" description="Polar residues" evidence="1">
    <location>
        <begin position="1"/>
        <end position="16"/>
    </location>
</feature>
<dbReference type="InterPro" id="IPR009078">
    <property type="entry name" value="Ferritin-like_SF"/>
</dbReference>
<name>A0A645IXE3_9ZZZZ</name>
<evidence type="ECO:0008006" key="3">
    <source>
        <dbReference type="Google" id="ProtNLM"/>
    </source>
</evidence>
<dbReference type="AlphaFoldDB" id="A0A645IXE3"/>
<evidence type="ECO:0000256" key="1">
    <source>
        <dbReference type="SAM" id="MobiDB-lite"/>
    </source>
</evidence>
<comment type="caution">
    <text evidence="2">The sequence shown here is derived from an EMBL/GenBank/DDBJ whole genome shotgun (WGS) entry which is preliminary data.</text>
</comment>
<reference evidence="2" key="1">
    <citation type="submission" date="2019-08" db="EMBL/GenBank/DDBJ databases">
        <authorList>
            <person name="Kucharzyk K."/>
            <person name="Murdoch R.W."/>
            <person name="Higgins S."/>
            <person name="Loffler F."/>
        </authorList>
    </citation>
    <scope>NUCLEOTIDE SEQUENCE</scope>
</reference>
<sequence>MNTIEQIISGTVPNMNSSSQSGGQQQGSGGQSGSQQSGGSQGSSYSSNTTGKQRDQFLCSDILATEKHVSSVYDTCIFEFKDEQIRNALNHIQKEEQQHGKQIYDFMSANGMYS</sequence>
<dbReference type="SUPFAM" id="SSF47240">
    <property type="entry name" value="Ferritin-like"/>
    <property type="match status" value="1"/>
</dbReference>